<name>A0ABQ1UFS2_9NOCA</name>
<dbReference type="Proteomes" id="UP000632454">
    <property type="component" value="Unassembled WGS sequence"/>
</dbReference>
<sequence length="446" mass="48233">MVVCLRQMLSDDVVASRYCRGGATSSATFPGVEALMSQMGEPLSAVRLTVPMNGGRFFLRGGPEQSRGVQQLIDEAEVDGVAAGDGHTVVVLNPHDSSPEMPVQVVLEQARPRDDHHLWDQVCEQRLEVGASGVVQLASSTESVNCAVAPDRYIARISGRGFNLDGMPSDAWRIQMWPDDGAPLVGSKRWQPSELLASELVASDTVILASVGRLEDDSSALPYIRPGSIDEDEYYAALLVADVDISDIERWDTIFHADGSVESVQRAGYADAVRQRQWDAWGGGPPLPEVNSYNAGRELLVAARDVVVGILAADDSTARAAAAWCARAACEQARLAHRAWVSTALDDLDAQRPAGGVFTDHRDAFDRLETEIDIERTEGGSGWGPGSPYAAIPAVFSASDPDPRRAAMEALSHTHFTFKPDHSTELYDRLRAAFPNLPRDDTTSQP</sequence>
<dbReference type="EMBL" id="BMCS01000001">
    <property type="protein sequence ID" value="GGF18073.1"/>
    <property type="molecule type" value="Genomic_DNA"/>
</dbReference>
<comment type="caution">
    <text evidence="1">The sequence shown here is derived from an EMBL/GenBank/DDBJ whole genome shotgun (WGS) entry which is preliminary data.</text>
</comment>
<accession>A0ABQ1UFS2</accession>
<evidence type="ECO:0000313" key="2">
    <source>
        <dbReference type="Proteomes" id="UP000632454"/>
    </source>
</evidence>
<organism evidence="1 2">
    <name type="scientific">Williamsia phyllosphaerae</name>
    <dbReference type="NCBI Taxonomy" id="885042"/>
    <lineage>
        <taxon>Bacteria</taxon>
        <taxon>Bacillati</taxon>
        <taxon>Actinomycetota</taxon>
        <taxon>Actinomycetes</taxon>
        <taxon>Mycobacteriales</taxon>
        <taxon>Nocardiaceae</taxon>
        <taxon>Williamsia</taxon>
    </lineage>
</organism>
<protein>
    <submittedName>
        <fullName evidence="1">Uncharacterized protein</fullName>
    </submittedName>
</protein>
<proteinExistence type="predicted"/>
<gene>
    <name evidence="1" type="ORF">GCM10007298_12650</name>
</gene>
<keyword evidence="2" id="KW-1185">Reference proteome</keyword>
<reference evidence="2" key="1">
    <citation type="journal article" date="2019" name="Int. J. Syst. Evol. Microbiol.">
        <title>The Global Catalogue of Microorganisms (GCM) 10K type strain sequencing project: providing services to taxonomists for standard genome sequencing and annotation.</title>
        <authorList>
            <consortium name="The Broad Institute Genomics Platform"/>
            <consortium name="The Broad Institute Genome Sequencing Center for Infectious Disease"/>
            <person name="Wu L."/>
            <person name="Ma J."/>
        </authorList>
    </citation>
    <scope>NUCLEOTIDE SEQUENCE [LARGE SCALE GENOMIC DNA]</scope>
    <source>
        <strain evidence="2">CCM 7855</strain>
    </source>
</reference>
<evidence type="ECO:0000313" key="1">
    <source>
        <dbReference type="EMBL" id="GGF18073.1"/>
    </source>
</evidence>